<accession>A0A484AZA6</accession>
<name>A0A484AZA6_DRONA</name>
<evidence type="ECO:0000313" key="2">
    <source>
        <dbReference type="Proteomes" id="UP000295192"/>
    </source>
</evidence>
<reference evidence="1 2" key="1">
    <citation type="journal article" date="2019" name="J. Hered.">
        <title>An Improved Genome Assembly for Drosophila navojoa, the Basal Species in the mojavensis Cluster.</title>
        <authorList>
            <person name="Vanderlinde T."/>
            <person name="Dupim E.G."/>
            <person name="Nazario-Yepiz N.O."/>
            <person name="Carvalho A.B."/>
        </authorList>
    </citation>
    <scope>NUCLEOTIDE SEQUENCE [LARGE SCALE GENOMIC DNA]</scope>
    <source>
        <strain evidence="1">Navoj_Jal97</strain>
        <tissue evidence="1">Whole organism</tissue>
    </source>
</reference>
<sequence>MGIASPATAVSLYFFGYSSQASASRCPVRKLLMETVQSRSNRSDKLTTQEMKHDIALSLSLSQLELESESESESELKSELQFSFNRAAASTSTSPSDRIVSYRIGSDRCIHILND</sequence>
<evidence type="ECO:0000313" key="1">
    <source>
        <dbReference type="EMBL" id="TDG41957.1"/>
    </source>
</evidence>
<dbReference type="EMBL" id="LSRL02000282">
    <property type="protein sequence ID" value="TDG41957.1"/>
    <property type="molecule type" value="Genomic_DNA"/>
</dbReference>
<protein>
    <submittedName>
        <fullName evidence="1">Uncharacterized protein</fullName>
    </submittedName>
</protein>
<dbReference type="Proteomes" id="UP000295192">
    <property type="component" value="Unassembled WGS sequence"/>
</dbReference>
<proteinExistence type="predicted"/>
<comment type="caution">
    <text evidence="1">The sequence shown here is derived from an EMBL/GenBank/DDBJ whole genome shotgun (WGS) entry which is preliminary data.</text>
</comment>
<dbReference type="AlphaFoldDB" id="A0A484AZA6"/>
<organism evidence="1 2">
    <name type="scientific">Drosophila navojoa</name>
    <name type="common">Fruit fly</name>
    <dbReference type="NCBI Taxonomy" id="7232"/>
    <lineage>
        <taxon>Eukaryota</taxon>
        <taxon>Metazoa</taxon>
        <taxon>Ecdysozoa</taxon>
        <taxon>Arthropoda</taxon>
        <taxon>Hexapoda</taxon>
        <taxon>Insecta</taxon>
        <taxon>Pterygota</taxon>
        <taxon>Neoptera</taxon>
        <taxon>Endopterygota</taxon>
        <taxon>Diptera</taxon>
        <taxon>Brachycera</taxon>
        <taxon>Muscomorpha</taxon>
        <taxon>Ephydroidea</taxon>
        <taxon>Drosophilidae</taxon>
        <taxon>Drosophila</taxon>
    </lineage>
</organism>
<keyword evidence="2" id="KW-1185">Reference proteome</keyword>
<gene>
    <name evidence="1" type="ORF">AWZ03_011622</name>
</gene>